<accession>A0AA35TTR5</accession>
<dbReference type="PROSITE" id="PS50879">
    <property type="entry name" value="RNASE_H_1"/>
    <property type="match status" value="1"/>
</dbReference>
<sequence length="234" mass="25491">MIHGNAHIEFAGGEPKSTNNRMEITAAIRGIDETPPGSDVTVWSDSEYVIKTMTRGWKRKVNNDLWDQLDDVVANRKVSWEWVRGHSGDPMNELADTLARDEARAIRSSGGRKKANNRSDAKHKMIRLVLVHRNPTMASALTLLLEENGQCEVLAAASNAQDALAAARRTSPQVVLLDPELPDIDLKDVVDKLAEAVPDANVVALTGSNDPAYLRKAIDAGMTAYLTTASEPAN</sequence>
<comment type="subunit">
    <text evidence="1">Monomer.</text>
</comment>
<keyword evidence="6" id="KW-1185">Reference proteome</keyword>
<keyword evidence="2" id="KW-0597">Phosphoprotein</keyword>
<dbReference type="InterPro" id="IPR011006">
    <property type="entry name" value="CheY-like_superfamily"/>
</dbReference>
<organism evidence="5 6">
    <name type="scientific">Geodia barretti</name>
    <name type="common">Barrett's horny sponge</name>
    <dbReference type="NCBI Taxonomy" id="519541"/>
    <lineage>
        <taxon>Eukaryota</taxon>
        <taxon>Metazoa</taxon>
        <taxon>Porifera</taxon>
        <taxon>Demospongiae</taxon>
        <taxon>Heteroscleromorpha</taxon>
        <taxon>Tetractinellida</taxon>
        <taxon>Astrophorina</taxon>
        <taxon>Geodiidae</taxon>
        <taxon>Geodia</taxon>
    </lineage>
</organism>
<dbReference type="AlphaFoldDB" id="A0AA35TTR5"/>
<name>A0AA35TTR5_GEOBA</name>
<gene>
    <name evidence="5" type="ORF">GBAR_LOCUS29348</name>
</gene>
<protein>
    <submittedName>
        <fullName evidence="5">Ribonuclease H</fullName>
    </submittedName>
</protein>
<dbReference type="CDD" id="cd09278">
    <property type="entry name" value="RNase_HI_prokaryote_like"/>
    <property type="match status" value="1"/>
</dbReference>
<comment type="caution">
    <text evidence="5">The sequence shown here is derived from an EMBL/GenBank/DDBJ whole genome shotgun (WGS) entry which is preliminary data.</text>
</comment>
<dbReference type="Gene3D" id="3.40.50.2300">
    <property type="match status" value="1"/>
</dbReference>
<dbReference type="InterPro" id="IPR036397">
    <property type="entry name" value="RNaseH_sf"/>
</dbReference>
<dbReference type="PANTHER" id="PTHR45566:SF2">
    <property type="entry name" value="NARL SUBFAMILY"/>
    <property type="match status" value="1"/>
</dbReference>
<dbReference type="Pfam" id="PF00072">
    <property type="entry name" value="Response_reg"/>
    <property type="match status" value="1"/>
</dbReference>
<feature type="domain" description="RNase H type-1" evidence="4">
    <location>
        <begin position="1"/>
        <end position="104"/>
    </location>
</feature>
<dbReference type="InterPro" id="IPR022892">
    <property type="entry name" value="RNaseHI"/>
</dbReference>
<dbReference type="InterPro" id="IPR058245">
    <property type="entry name" value="NreC/VraR/RcsB-like_REC"/>
</dbReference>
<feature type="modified residue" description="4-aspartylphosphate" evidence="2">
    <location>
        <position position="178"/>
    </location>
</feature>
<dbReference type="CDD" id="cd17535">
    <property type="entry name" value="REC_NarL-like"/>
    <property type="match status" value="1"/>
</dbReference>
<dbReference type="EMBL" id="CASHTH010004115">
    <property type="protein sequence ID" value="CAI8053703.1"/>
    <property type="molecule type" value="Genomic_DNA"/>
</dbReference>
<proteinExistence type="predicted"/>
<evidence type="ECO:0000259" key="4">
    <source>
        <dbReference type="PROSITE" id="PS50879"/>
    </source>
</evidence>
<evidence type="ECO:0000313" key="6">
    <source>
        <dbReference type="Proteomes" id="UP001174909"/>
    </source>
</evidence>
<dbReference type="InterPro" id="IPR051015">
    <property type="entry name" value="EvgA-like"/>
</dbReference>
<evidence type="ECO:0000259" key="3">
    <source>
        <dbReference type="PROSITE" id="PS50110"/>
    </source>
</evidence>
<dbReference type="InterPro" id="IPR012337">
    <property type="entry name" value="RNaseH-like_sf"/>
</dbReference>
<evidence type="ECO:0000256" key="1">
    <source>
        <dbReference type="ARBA" id="ARBA00011245"/>
    </source>
</evidence>
<evidence type="ECO:0000256" key="2">
    <source>
        <dbReference type="PROSITE-ProRule" id="PRU00169"/>
    </source>
</evidence>
<dbReference type="Pfam" id="PF00075">
    <property type="entry name" value="RNase_H"/>
    <property type="match status" value="1"/>
</dbReference>
<dbReference type="Proteomes" id="UP001174909">
    <property type="component" value="Unassembled WGS sequence"/>
</dbReference>
<feature type="domain" description="Response regulatory" evidence="3">
    <location>
        <begin position="127"/>
        <end position="234"/>
    </location>
</feature>
<reference evidence="5" key="1">
    <citation type="submission" date="2023-03" db="EMBL/GenBank/DDBJ databases">
        <authorList>
            <person name="Steffen K."/>
            <person name="Cardenas P."/>
        </authorList>
    </citation>
    <scope>NUCLEOTIDE SEQUENCE</scope>
</reference>
<dbReference type="PROSITE" id="PS50110">
    <property type="entry name" value="RESPONSE_REGULATORY"/>
    <property type="match status" value="1"/>
</dbReference>
<dbReference type="PANTHER" id="PTHR45566">
    <property type="entry name" value="HTH-TYPE TRANSCRIPTIONAL REGULATOR YHJB-RELATED"/>
    <property type="match status" value="1"/>
</dbReference>
<dbReference type="SMART" id="SM00448">
    <property type="entry name" value="REC"/>
    <property type="match status" value="1"/>
</dbReference>
<dbReference type="InterPro" id="IPR002156">
    <property type="entry name" value="RNaseH_domain"/>
</dbReference>
<dbReference type="GO" id="GO:0003676">
    <property type="term" value="F:nucleic acid binding"/>
    <property type="evidence" value="ECO:0007669"/>
    <property type="project" value="InterPro"/>
</dbReference>
<evidence type="ECO:0000313" key="5">
    <source>
        <dbReference type="EMBL" id="CAI8053703.1"/>
    </source>
</evidence>
<dbReference type="Gene3D" id="3.30.420.10">
    <property type="entry name" value="Ribonuclease H-like superfamily/Ribonuclease H"/>
    <property type="match status" value="1"/>
</dbReference>
<dbReference type="GO" id="GO:0000160">
    <property type="term" value="P:phosphorelay signal transduction system"/>
    <property type="evidence" value="ECO:0007669"/>
    <property type="project" value="InterPro"/>
</dbReference>
<dbReference type="GO" id="GO:0004523">
    <property type="term" value="F:RNA-DNA hybrid ribonuclease activity"/>
    <property type="evidence" value="ECO:0007669"/>
    <property type="project" value="InterPro"/>
</dbReference>
<dbReference type="InterPro" id="IPR001789">
    <property type="entry name" value="Sig_transdc_resp-reg_receiver"/>
</dbReference>
<dbReference type="SUPFAM" id="SSF52172">
    <property type="entry name" value="CheY-like"/>
    <property type="match status" value="1"/>
</dbReference>
<dbReference type="SUPFAM" id="SSF53098">
    <property type="entry name" value="Ribonuclease H-like"/>
    <property type="match status" value="1"/>
</dbReference>